<name>A0A537LKE1_9BACT</name>
<keyword evidence="2 7" id="KW-0699">rRNA-binding</keyword>
<keyword evidence="4 7" id="KW-0689">Ribosomal protein</keyword>
<keyword evidence="3 7" id="KW-0694">RNA-binding</keyword>
<dbReference type="PANTHER" id="PTHR10871">
    <property type="entry name" value="30S RIBOSOMAL PROTEIN S13/40S RIBOSOMAL PROTEIN S18"/>
    <property type="match status" value="1"/>
</dbReference>
<feature type="compositionally biased region" description="Basic residues" evidence="9">
    <location>
        <begin position="91"/>
        <end position="119"/>
    </location>
</feature>
<dbReference type="InterPro" id="IPR027437">
    <property type="entry name" value="Rbsml_uS13_C"/>
</dbReference>
<evidence type="ECO:0000256" key="6">
    <source>
        <dbReference type="ARBA" id="ARBA00035166"/>
    </source>
</evidence>
<keyword evidence="7" id="KW-0820">tRNA-binding</keyword>
<dbReference type="AlphaFoldDB" id="A0A537LKE1"/>
<dbReference type="GO" id="GO:0000049">
    <property type="term" value="F:tRNA binding"/>
    <property type="evidence" value="ECO:0007669"/>
    <property type="project" value="UniProtKB-UniRule"/>
</dbReference>
<evidence type="ECO:0000256" key="5">
    <source>
        <dbReference type="ARBA" id="ARBA00023274"/>
    </source>
</evidence>
<dbReference type="PROSITE" id="PS00646">
    <property type="entry name" value="RIBOSOMAL_S13_1"/>
    <property type="match status" value="1"/>
</dbReference>
<evidence type="ECO:0000256" key="1">
    <source>
        <dbReference type="ARBA" id="ARBA00008080"/>
    </source>
</evidence>
<dbReference type="PIRSF" id="PIRSF002134">
    <property type="entry name" value="Ribosomal_S13"/>
    <property type="match status" value="1"/>
</dbReference>
<organism evidence="10 11">
    <name type="scientific">Candidatus Segetimicrobium genomatis</name>
    <dbReference type="NCBI Taxonomy" id="2569760"/>
    <lineage>
        <taxon>Bacteria</taxon>
        <taxon>Bacillati</taxon>
        <taxon>Candidatus Sysuimicrobiota</taxon>
        <taxon>Candidatus Sysuimicrobiia</taxon>
        <taxon>Candidatus Sysuimicrobiales</taxon>
        <taxon>Candidatus Segetimicrobiaceae</taxon>
        <taxon>Candidatus Segetimicrobium</taxon>
    </lineage>
</organism>
<protein>
    <recommendedName>
        <fullName evidence="6 7">Small ribosomal subunit protein uS13</fullName>
    </recommendedName>
</protein>
<dbReference type="GO" id="GO:0019843">
    <property type="term" value="F:rRNA binding"/>
    <property type="evidence" value="ECO:0007669"/>
    <property type="project" value="UniProtKB-UniRule"/>
</dbReference>
<feature type="region of interest" description="Disordered" evidence="9">
    <location>
        <begin position="91"/>
        <end position="134"/>
    </location>
</feature>
<comment type="function">
    <text evidence="7">Located at the top of the head of the 30S subunit, it contacts several helices of the 16S rRNA. In the 70S ribosome it contacts the 23S rRNA (bridge B1a) and protein L5 of the 50S subunit (bridge B1b), connecting the 2 subunits; these bridges are implicated in subunit movement. Contacts the tRNAs in the A and P-sites.</text>
</comment>
<dbReference type="InterPro" id="IPR018269">
    <property type="entry name" value="Ribosomal_uS13_CS"/>
</dbReference>
<dbReference type="InterPro" id="IPR010979">
    <property type="entry name" value="Ribosomal_uS13-like_H2TH"/>
</dbReference>
<dbReference type="GO" id="GO:0015935">
    <property type="term" value="C:small ribosomal subunit"/>
    <property type="evidence" value="ECO:0007669"/>
    <property type="project" value="TreeGrafter"/>
</dbReference>
<dbReference type="FunFam" id="1.10.8.50:FF:000001">
    <property type="entry name" value="30S ribosomal protein S13"/>
    <property type="match status" value="1"/>
</dbReference>
<dbReference type="Gene3D" id="1.10.8.50">
    <property type="match status" value="1"/>
</dbReference>
<proteinExistence type="inferred from homology"/>
<dbReference type="PROSITE" id="PS50159">
    <property type="entry name" value="RIBOSOMAL_S13_2"/>
    <property type="match status" value="1"/>
</dbReference>
<sequence>MARIAGVDLPREKRVQVALTYIYGIGKSRSNEILQITGVNPDTRVRNLTEEEVTRLREVIDRNYKVEGDLRRDVAMDIRRLVEIGSYRGQRHRKGLPVRGQRTRTNARTRKGPRKTVGRVRRETAAPAAAATTA</sequence>
<comment type="caution">
    <text evidence="10">The sequence shown here is derived from an EMBL/GenBank/DDBJ whole genome shotgun (WGS) entry which is preliminary data.</text>
</comment>
<feature type="compositionally biased region" description="Low complexity" evidence="9">
    <location>
        <begin position="125"/>
        <end position="134"/>
    </location>
</feature>
<evidence type="ECO:0000256" key="9">
    <source>
        <dbReference type="SAM" id="MobiDB-lite"/>
    </source>
</evidence>
<evidence type="ECO:0000313" key="11">
    <source>
        <dbReference type="Proteomes" id="UP000320393"/>
    </source>
</evidence>
<dbReference type="Pfam" id="PF00416">
    <property type="entry name" value="Ribosomal_S13"/>
    <property type="match status" value="1"/>
</dbReference>
<reference evidence="10 11" key="1">
    <citation type="journal article" date="2019" name="Nat. Microbiol.">
        <title>Mediterranean grassland soil C-N compound turnover is dependent on rainfall and depth, and is mediated by genomically divergent microorganisms.</title>
        <authorList>
            <person name="Diamond S."/>
            <person name="Andeer P.F."/>
            <person name="Li Z."/>
            <person name="Crits-Christoph A."/>
            <person name="Burstein D."/>
            <person name="Anantharaman K."/>
            <person name="Lane K.R."/>
            <person name="Thomas B.C."/>
            <person name="Pan C."/>
            <person name="Northen T.R."/>
            <person name="Banfield J.F."/>
        </authorList>
    </citation>
    <scope>NUCLEOTIDE SEQUENCE [LARGE SCALE GENOMIC DNA]</scope>
    <source>
        <strain evidence="10">NP_5</strain>
    </source>
</reference>
<evidence type="ECO:0000256" key="3">
    <source>
        <dbReference type="ARBA" id="ARBA00022884"/>
    </source>
</evidence>
<dbReference type="GO" id="GO:0005829">
    <property type="term" value="C:cytosol"/>
    <property type="evidence" value="ECO:0007669"/>
    <property type="project" value="TreeGrafter"/>
</dbReference>
<dbReference type="InterPro" id="IPR019980">
    <property type="entry name" value="Ribosomal_uS13_bac-type"/>
</dbReference>
<dbReference type="InterPro" id="IPR001892">
    <property type="entry name" value="Ribosomal_uS13"/>
</dbReference>
<evidence type="ECO:0000256" key="2">
    <source>
        <dbReference type="ARBA" id="ARBA00022730"/>
    </source>
</evidence>
<dbReference type="PANTHER" id="PTHR10871:SF1">
    <property type="entry name" value="SMALL RIBOSOMAL SUBUNIT PROTEIN US13M"/>
    <property type="match status" value="1"/>
</dbReference>
<dbReference type="FunFam" id="4.10.910.10:FF:000001">
    <property type="entry name" value="30S ribosomal protein S13"/>
    <property type="match status" value="1"/>
</dbReference>
<evidence type="ECO:0000256" key="8">
    <source>
        <dbReference type="RuleBase" id="RU003830"/>
    </source>
</evidence>
<dbReference type="GO" id="GO:0006412">
    <property type="term" value="P:translation"/>
    <property type="evidence" value="ECO:0007669"/>
    <property type="project" value="UniProtKB-UniRule"/>
</dbReference>
<dbReference type="SUPFAM" id="SSF46946">
    <property type="entry name" value="S13-like H2TH domain"/>
    <property type="match status" value="1"/>
</dbReference>
<evidence type="ECO:0000256" key="4">
    <source>
        <dbReference type="ARBA" id="ARBA00022980"/>
    </source>
</evidence>
<evidence type="ECO:0000256" key="7">
    <source>
        <dbReference type="HAMAP-Rule" id="MF_01315"/>
    </source>
</evidence>
<dbReference type="Proteomes" id="UP000320393">
    <property type="component" value="Unassembled WGS sequence"/>
</dbReference>
<accession>A0A537LKE1</accession>
<dbReference type="NCBIfam" id="TIGR03631">
    <property type="entry name" value="uS13_bact"/>
    <property type="match status" value="1"/>
</dbReference>
<evidence type="ECO:0000313" key="10">
    <source>
        <dbReference type="EMBL" id="TMJ08450.1"/>
    </source>
</evidence>
<dbReference type="EMBL" id="VBAM01000396">
    <property type="protein sequence ID" value="TMJ08450.1"/>
    <property type="molecule type" value="Genomic_DNA"/>
</dbReference>
<dbReference type="Gene3D" id="4.10.910.10">
    <property type="entry name" value="30s ribosomal protein s13, domain 2"/>
    <property type="match status" value="1"/>
</dbReference>
<keyword evidence="5 7" id="KW-0687">Ribonucleoprotein</keyword>
<comment type="subunit">
    <text evidence="7">Part of the 30S ribosomal subunit. Forms a loose heterodimer with protein S19. Forms two bridges to the 50S subunit in the 70S ribosome.</text>
</comment>
<dbReference type="HAMAP" id="MF_01315">
    <property type="entry name" value="Ribosomal_uS13"/>
    <property type="match status" value="1"/>
</dbReference>
<dbReference type="GO" id="GO:0003735">
    <property type="term" value="F:structural constituent of ribosome"/>
    <property type="evidence" value="ECO:0007669"/>
    <property type="project" value="InterPro"/>
</dbReference>
<comment type="similarity">
    <text evidence="1 7 8">Belongs to the universal ribosomal protein uS13 family.</text>
</comment>
<gene>
    <name evidence="7 10" type="primary">rpsM</name>
    <name evidence="10" type="ORF">E6H02_09900</name>
</gene>